<proteinExistence type="predicted"/>
<reference evidence="1" key="1">
    <citation type="submission" date="2016-10" db="EMBL/GenBank/DDBJ databases">
        <authorList>
            <person name="Varghese N."/>
        </authorList>
    </citation>
    <scope>NUCLEOTIDE SEQUENCE</scope>
</reference>
<name>A0A218ML70_9VIRU</name>
<dbReference type="EMBL" id="KY052811">
    <property type="protein sequence ID" value="ASF00023.1"/>
    <property type="molecule type" value="Genomic_DNA"/>
</dbReference>
<sequence>MKNLIMTLAVAILTTFAASAQFMVVTTVNTPDSDMNEEWGTTNFTDNIGIGYIYNDKCVAGIVKSGEDYDLWGRYLWNANLFVSVQAPTEELLDNLTVGLGYSFDVWKGLHVEPNYSMGLNEDENGERDGTFNLGLSYKF</sequence>
<protein>
    <submittedName>
        <fullName evidence="1">Uncharacterized protein</fullName>
    </submittedName>
</protein>
<evidence type="ECO:0000313" key="1">
    <source>
        <dbReference type="EMBL" id="ASF00023.1"/>
    </source>
</evidence>
<accession>A0A218ML70</accession>
<reference evidence="1" key="2">
    <citation type="journal article" date="2017" name="Nat. Commun.">
        <title>Single-virus genomics reveals hidden cosmopolitan and abundant viruses.</title>
        <authorList>
            <person name="Martinez-Hernandez F."/>
            <person name="Fornas O."/>
            <person name="Lluesma Gomez M."/>
            <person name="Bolduc B."/>
            <person name="de la Cruz Pena M.J."/>
            <person name="Martinez J.M."/>
            <person name="Anton J."/>
            <person name="Gasol J.M."/>
            <person name="Rosselli R."/>
            <person name="Rodriguez-Valera F."/>
            <person name="Sullivan M.B."/>
            <person name="Acinas S.G."/>
            <person name="Martinez-Garcia M."/>
        </authorList>
    </citation>
    <scope>NUCLEOTIDE SEQUENCE</scope>
</reference>
<organism evidence="1">
    <name type="scientific">uncultured virus</name>
    <dbReference type="NCBI Taxonomy" id="340016"/>
    <lineage>
        <taxon>Viruses</taxon>
        <taxon>environmental samples</taxon>
    </lineage>
</organism>